<dbReference type="AlphaFoldDB" id="A0A2T2ZE22"/>
<reference evidence="2 3" key="1">
    <citation type="submission" date="2018-02" db="EMBL/GenBank/DDBJ databases">
        <title>8 Nocardia nova and 1 Nocardia cyriacigeorgica strain used for evolution to TMP-SMX.</title>
        <authorList>
            <person name="Mehta H."/>
            <person name="Weng J."/>
            <person name="Shamoo Y."/>
        </authorList>
    </citation>
    <scope>NUCLEOTIDE SEQUENCE [LARGE SCALE GENOMIC DNA]</scope>
    <source>
        <strain evidence="2 3">ATCC 33727</strain>
    </source>
</reference>
<accession>A0A2T2ZE22</accession>
<comment type="caution">
    <text evidence="2">The sequence shown here is derived from an EMBL/GenBank/DDBJ whole genome shotgun (WGS) entry which is preliminary data.</text>
</comment>
<organism evidence="2 3">
    <name type="scientific">Nocardia nova</name>
    <dbReference type="NCBI Taxonomy" id="37330"/>
    <lineage>
        <taxon>Bacteria</taxon>
        <taxon>Bacillati</taxon>
        <taxon>Actinomycetota</taxon>
        <taxon>Actinomycetes</taxon>
        <taxon>Mycobacteriales</taxon>
        <taxon>Nocardiaceae</taxon>
        <taxon>Nocardia</taxon>
    </lineage>
</organism>
<evidence type="ECO:0000256" key="1">
    <source>
        <dbReference type="SAM" id="MobiDB-lite"/>
    </source>
</evidence>
<dbReference type="RefSeq" id="WP_106958345.1">
    <property type="nucleotide sequence ID" value="NZ_PYHS01000001.1"/>
</dbReference>
<evidence type="ECO:0000313" key="3">
    <source>
        <dbReference type="Proteomes" id="UP000241647"/>
    </source>
</evidence>
<gene>
    <name evidence="2" type="ORF">C8259_01260</name>
</gene>
<dbReference type="Proteomes" id="UP000241647">
    <property type="component" value="Unassembled WGS sequence"/>
</dbReference>
<protein>
    <submittedName>
        <fullName evidence="2">Uncharacterized protein</fullName>
    </submittedName>
</protein>
<feature type="region of interest" description="Disordered" evidence="1">
    <location>
        <begin position="83"/>
        <end position="102"/>
    </location>
</feature>
<evidence type="ECO:0000313" key="2">
    <source>
        <dbReference type="EMBL" id="PSR66017.1"/>
    </source>
</evidence>
<feature type="compositionally biased region" description="Acidic residues" evidence="1">
    <location>
        <begin position="85"/>
        <end position="96"/>
    </location>
</feature>
<dbReference type="EMBL" id="PYHS01000001">
    <property type="protein sequence ID" value="PSR66017.1"/>
    <property type="molecule type" value="Genomic_DNA"/>
</dbReference>
<sequence length="102" mass="11762">MRSPAEIAAGMHEPQPFSNPLKFDIWAGNWCWRCEHEDWAFNTRFCPILSHMIAHAKTPSEWVPGQAVDSSEEFVCVEFSHDIRFDEDDDEEEDGPYDSASQ</sequence>
<proteinExistence type="predicted"/>
<name>A0A2T2ZE22_9NOCA</name>